<sequence length="360" mass="41801">MDTDIFRVIYKFGNIVALIPFTTNRMKPSRFLHNCHELIAFLIYTCVILLLMYYRVDNNIGYTIIQQTLSICADVVIYVDICVTVLSLNSKKSEWSKLVKNLRAIEVNKSVKADYWIFLTPQIIFIGNIVAILYACINYLGRDRLATNVCIFVQYYSQCFLITVLILILKMLLLRYRYYKRLFLVRDISIIKIIESTKLFKKHGHTIYKLRQTVDIVNSIFGWTILSNTVLFSLKNLIFLDAVIRDGGIFKAKADGEVAVLITGTQVVMLILLWVGFLSINFLCDAILDEYDEIFKIWNQLEINVGQVDSQEWYNFDKIMTHCCPRFSAARFFLVCRSTVFTVLGSITTFIIVIIQFKFN</sequence>
<accession>A0AA38I6Q9</accession>
<name>A0AA38I6Q9_9CUCU</name>
<evidence type="ECO:0000256" key="7">
    <source>
        <dbReference type="ARBA" id="ARBA00023224"/>
    </source>
</evidence>
<feature type="transmembrane region" description="Helical" evidence="8">
    <location>
        <begin position="216"/>
        <end position="238"/>
    </location>
</feature>
<dbReference type="Pfam" id="PF08395">
    <property type="entry name" value="7tm_7"/>
    <property type="match status" value="1"/>
</dbReference>
<feature type="transmembrane region" description="Helical" evidence="8">
    <location>
        <begin position="155"/>
        <end position="174"/>
    </location>
</feature>
<keyword evidence="2 8" id="KW-1003">Cell membrane</keyword>
<dbReference type="InterPro" id="IPR013604">
    <property type="entry name" value="7TM_chemorcpt"/>
</dbReference>
<comment type="caution">
    <text evidence="9">The sequence shown here is derived from an EMBL/GenBank/DDBJ whole genome shotgun (WGS) entry which is preliminary data.</text>
</comment>
<keyword evidence="5 8" id="KW-0472">Membrane</keyword>
<dbReference type="GO" id="GO:0007165">
    <property type="term" value="P:signal transduction"/>
    <property type="evidence" value="ECO:0007669"/>
    <property type="project" value="UniProtKB-KW"/>
</dbReference>
<dbReference type="GO" id="GO:0050909">
    <property type="term" value="P:sensory perception of taste"/>
    <property type="evidence" value="ECO:0007669"/>
    <property type="project" value="InterPro"/>
</dbReference>
<feature type="transmembrane region" description="Helical" evidence="8">
    <location>
        <begin position="35"/>
        <end position="56"/>
    </location>
</feature>
<evidence type="ECO:0000313" key="10">
    <source>
        <dbReference type="Proteomes" id="UP001168821"/>
    </source>
</evidence>
<feature type="transmembrane region" description="Helical" evidence="8">
    <location>
        <begin position="115"/>
        <end position="135"/>
    </location>
</feature>
<evidence type="ECO:0000256" key="8">
    <source>
        <dbReference type="RuleBase" id="RU363108"/>
    </source>
</evidence>
<comment type="subcellular location">
    <subcellularLocation>
        <location evidence="1 8">Cell membrane</location>
        <topology evidence="1 8">Multi-pass membrane protein</topology>
    </subcellularLocation>
</comment>
<evidence type="ECO:0000256" key="5">
    <source>
        <dbReference type="ARBA" id="ARBA00023136"/>
    </source>
</evidence>
<keyword evidence="10" id="KW-1185">Reference proteome</keyword>
<protein>
    <recommendedName>
        <fullName evidence="8">Gustatory receptor</fullName>
    </recommendedName>
</protein>
<keyword evidence="7 8" id="KW-0807">Transducer</keyword>
<dbReference type="EMBL" id="JALNTZ010000005">
    <property type="protein sequence ID" value="KAJ3652258.1"/>
    <property type="molecule type" value="Genomic_DNA"/>
</dbReference>
<dbReference type="GO" id="GO:0030424">
    <property type="term" value="C:axon"/>
    <property type="evidence" value="ECO:0007669"/>
    <property type="project" value="TreeGrafter"/>
</dbReference>
<dbReference type="AlphaFoldDB" id="A0AA38I6Q9"/>
<evidence type="ECO:0000256" key="3">
    <source>
        <dbReference type="ARBA" id="ARBA00022692"/>
    </source>
</evidence>
<dbReference type="GO" id="GO:0030425">
    <property type="term" value="C:dendrite"/>
    <property type="evidence" value="ECO:0007669"/>
    <property type="project" value="TreeGrafter"/>
</dbReference>
<keyword evidence="4 8" id="KW-1133">Transmembrane helix</keyword>
<evidence type="ECO:0000256" key="6">
    <source>
        <dbReference type="ARBA" id="ARBA00023170"/>
    </source>
</evidence>
<dbReference type="Proteomes" id="UP001168821">
    <property type="component" value="Unassembled WGS sequence"/>
</dbReference>
<dbReference type="GO" id="GO:0043025">
    <property type="term" value="C:neuronal cell body"/>
    <property type="evidence" value="ECO:0007669"/>
    <property type="project" value="TreeGrafter"/>
</dbReference>
<dbReference type="GO" id="GO:0007635">
    <property type="term" value="P:chemosensory behavior"/>
    <property type="evidence" value="ECO:0007669"/>
    <property type="project" value="TreeGrafter"/>
</dbReference>
<feature type="transmembrane region" description="Helical" evidence="8">
    <location>
        <begin position="68"/>
        <end position="88"/>
    </location>
</feature>
<gene>
    <name evidence="9" type="ORF">Zmor_018238</name>
</gene>
<comment type="function">
    <text evidence="8">Gustatory receptor which mediates acceptance or avoidance behavior, depending on its substrates.</text>
</comment>
<comment type="similarity">
    <text evidence="8">Belongs to the insect chemoreceptor superfamily. Gustatory receptor (GR) family.</text>
</comment>
<dbReference type="GO" id="GO:0005886">
    <property type="term" value="C:plasma membrane"/>
    <property type="evidence" value="ECO:0007669"/>
    <property type="project" value="UniProtKB-SubCell"/>
</dbReference>
<evidence type="ECO:0000313" key="9">
    <source>
        <dbReference type="EMBL" id="KAJ3652258.1"/>
    </source>
</evidence>
<evidence type="ECO:0000256" key="2">
    <source>
        <dbReference type="ARBA" id="ARBA00022475"/>
    </source>
</evidence>
<dbReference type="GO" id="GO:0008049">
    <property type="term" value="P:male courtship behavior"/>
    <property type="evidence" value="ECO:0007669"/>
    <property type="project" value="TreeGrafter"/>
</dbReference>
<feature type="transmembrane region" description="Helical" evidence="8">
    <location>
        <begin position="334"/>
        <end position="357"/>
    </location>
</feature>
<proteinExistence type="inferred from homology"/>
<reference evidence="9" key="1">
    <citation type="journal article" date="2023" name="G3 (Bethesda)">
        <title>Whole genome assemblies of Zophobas morio and Tenebrio molitor.</title>
        <authorList>
            <person name="Kaur S."/>
            <person name="Stinson S.A."/>
            <person name="diCenzo G.C."/>
        </authorList>
    </citation>
    <scope>NUCLEOTIDE SEQUENCE</scope>
    <source>
        <strain evidence="9">QUZm001</strain>
    </source>
</reference>
<evidence type="ECO:0000256" key="1">
    <source>
        <dbReference type="ARBA" id="ARBA00004651"/>
    </source>
</evidence>
<organism evidence="9 10">
    <name type="scientific">Zophobas morio</name>
    <dbReference type="NCBI Taxonomy" id="2755281"/>
    <lineage>
        <taxon>Eukaryota</taxon>
        <taxon>Metazoa</taxon>
        <taxon>Ecdysozoa</taxon>
        <taxon>Arthropoda</taxon>
        <taxon>Hexapoda</taxon>
        <taxon>Insecta</taxon>
        <taxon>Pterygota</taxon>
        <taxon>Neoptera</taxon>
        <taxon>Endopterygota</taxon>
        <taxon>Coleoptera</taxon>
        <taxon>Polyphaga</taxon>
        <taxon>Cucujiformia</taxon>
        <taxon>Tenebrionidae</taxon>
        <taxon>Zophobas</taxon>
    </lineage>
</organism>
<feature type="transmembrane region" description="Helical" evidence="8">
    <location>
        <begin position="258"/>
        <end position="284"/>
    </location>
</feature>
<dbReference type="PANTHER" id="PTHR21143:SF104">
    <property type="entry name" value="GUSTATORY RECEPTOR 8A-RELATED"/>
    <property type="match status" value="1"/>
</dbReference>
<dbReference type="PANTHER" id="PTHR21143">
    <property type="entry name" value="INVERTEBRATE GUSTATORY RECEPTOR"/>
    <property type="match status" value="1"/>
</dbReference>
<keyword evidence="3 8" id="KW-0812">Transmembrane</keyword>
<keyword evidence="6 8" id="KW-0675">Receptor</keyword>
<evidence type="ECO:0000256" key="4">
    <source>
        <dbReference type="ARBA" id="ARBA00022989"/>
    </source>
</evidence>